<proteinExistence type="predicted"/>
<sequence length="70" mass="7234">MLPSSVHAAVLINLATGAPASPNFPNPLPGPVRAPRGRRIELPASAFEAPLGALHVAAAQTSAPKQRRLH</sequence>
<dbReference type="RefSeq" id="WP_090215303.1">
    <property type="nucleotide sequence ID" value="NZ_FMWG01000001.1"/>
</dbReference>
<dbReference type="AlphaFoldDB" id="A0A1G5PP97"/>
<evidence type="ECO:0000313" key="2">
    <source>
        <dbReference type="Proteomes" id="UP000198767"/>
    </source>
</evidence>
<name>A0A1G5PP97_9RHOB</name>
<dbReference type="STRING" id="1156985.SAMN04488118_101380"/>
<reference evidence="1 2" key="1">
    <citation type="submission" date="2016-10" db="EMBL/GenBank/DDBJ databases">
        <authorList>
            <person name="de Groot N.N."/>
        </authorList>
    </citation>
    <scope>NUCLEOTIDE SEQUENCE [LARGE SCALE GENOMIC DNA]</scope>
    <source>
        <strain evidence="1 2">U95</strain>
    </source>
</reference>
<accession>A0A1G5PP97</accession>
<organism evidence="1 2">
    <name type="scientific">Epibacterium ulvae</name>
    <dbReference type="NCBI Taxonomy" id="1156985"/>
    <lineage>
        <taxon>Bacteria</taxon>
        <taxon>Pseudomonadati</taxon>
        <taxon>Pseudomonadota</taxon>
        <taxon>Alphaproteobacteria</taxon>
        <taxon>Rhodobacterales</taxon>
        <taxon>Roseobacteraceae</taxon>
        <taxon>Epibacterium</taxon>
    </lineage>
</organism>
<dbReference type="Proteomes" id="UP000198767">
    <property type="component" value="Unassembled WGS sequence"/>
</dbReference>
<keyword evidence="2" id="KW-1185">Reference proteome</keyword>
<protein>
    <submittedName>
        <fullName evidence="1">Uncharacterized protein</fullName>
    </submittedName>
</protein>
<dbReference type="EMBL" id="FMWG01000001">
    <property type="protein sequence ID" value="SCZ50899.1"/>
    <property type="molecule type" value="Genomic_DNA"/>
</dbReference>
<gene>
    <name evidence="1" type="ORF">SAMN04488118_101380</name>
</gene>
<evidence type="ECO:0000313" key="1">
    <source>
        <dbReference type="EMBL" id="SCZ50899.1"/>
    </source>
</evidence>